<name>A0A0W0VK08_9GAMM</name>
<dbReference type="GO" id="GO:0004645">
    <property type="term" value="F:1,4-alpha-oligoglucan phosphorylase activity"/>
    <property type="evidence" value="ECO:0007669"/>
    <property type="project" value="InterPro"/>
</dbReference>
<dbReference type="InterPro" id="IPR036320">
    <property type="entry name" value="Glycosyl_Trfase_fam3_N_dom_sf"/>
</dbReference>
<accession>A0A0W0VK08</accession>
<dbReference type="Pfam" id="PF02885">
    <property type="entry name" value="Glycos_trans_3N"/>
    <property type="match status" value="1"/>
</dbReference>
<dbReference type="eggNOG" id="COG0213">
    <property type="taxonomic scope" value="Bacteria"/>
</dbReference>
<dbReference type="InterPro" id="IPR035902">
    <property type="entry name" value="Nuc_phospho_transferase"/>
</dbReference>
<dbReference type="Gene3D" id="1.20.970.50">
    <property type="match status" value="1"/>
</dbReference>
<dbReference type="PATRIC" id="fig|45067.4.peg.1956"/>
<dbReference type="SUPFAM" id="SSF52418">
    <property type="entry name" value="Nucleoside phosphorylase/phosphoribosyltransferase catalytic domain"/>
    <property type="match status" value="1"/>
</dbReference>
<dbReference type="InterPro" id="IPR013466">
    <property type="entry name" value="Thymidine/AMP_Pase"/>
</dbReference>
<dbReference type="AlphaFoldDB" id="A0A0W0VK08"/>
<dbReference type="GO" id="GO:0006213">
    <property type="term" value="P:pyrimidine nucleoside metabolic process"/>
    <property type="evidence" value="ECO:0007669"/>
    <property type="project" value="InterPro"/>
</dbReference>
<evidence type="ECO:0000256" key="1">
    <source>
        <dbReference type="ARBA" id="ARBA00011892"/>
    </source>
</evidence>
<dbReference type="InterPro" id="IPR000312">
    <property type="entry name" value="Glycosyl_Trfase_fam3"/>
</dbReference>
<dbReference type="NCBIfam" id="TIGR02645">
    <property type="entry name" value="ARCH_P_rylase"/>
    <property type="match status" value="1"/>
</dbReference>
<comment type="caution">
    <text evidence="6">The sequence shown here is derived from an EMBL/GenBank/DDBJ whole genome shotgun (WGS) entry which is preliminary data.</text>
</comment>
<dbReference type="GO" id="GO:0005829">
    <property type="term" value="C:cytosol"/>
    <property type="evidence" value="ECO:0007669"/>
    <property type="project" value="TreeGrafter"/>
</dbReference>
<dbReference type="GO" id="GO:0009032">
    <property type="term" value="F:thymidine phosphorylase activity"/>
    <property type="evidence" value="ECO:0007669"/>
    <property type="project" value="UniProtKB-EC"/>
</dbReference>
<dbReference type="GO" id="GO:0006206">
    <property type="term" value="P:pyrimidine nucleobase metabolic process"/>
    <property type="evidence" value="ECO:0007669"/>
    <property type="project" value="InterPro"/>
</dbReference>
<dbReference type="PANTHER" id="PTHR10515">
    <property type="entry name" value="THYMIDINE PHOSPHORYLASE"/>
    <property type="match status" value="1"/>
</dbReference>
<organism evidence="6 7">
    <name type="scientific">Legionella lansingensis</name>
    <dbReference type="NCBI Taxonomy" id="45067"/>
    <lineage>
        <taxon>Bacteria</taxon>
        <taxon>Pseudomonadati</taxon>
        <taxon>Pseudomonadota</taxon>
        <taxon>Gammaproteobacteria</taxon>
        <taxon>Legionellales</taxon>
        <taxon>Legionellaceae</taxon>
        <taxon>Legionella</taxon>
    </lineage>
</organism>
<dbReference type="NCBIfam" id="NF003338">
    <property type="entry name" value="PRK04350.1"/>
    <property type="match status" value="1"/>
</dbReference>
<dbReference type="InterPro" id="IPR036566">
    <property type="entry name" value="PYNP-like_C_sf"/>
</dbReference>
<dbReference type="Gene3D" id="3.90.1170.30">
    <property type="entry name" value="Pyrimidine nucleoside phosphorylase-like, C-terminal domain"/>
    <property type="match status" value="1"/>
</dbReference>
<gene>
    <name evidence="6" type="ORF">Llan_1867</name>
</gene>
<sequence>MKYPKRKLLNKTSNKLRLIHLGIDPTREYIVYLHPDCSVSKKEGFEADSQVLVANHNRSIIATLHFIHSDLLAKDEVSLSAEAWKQLASEEGDFIELTHPKPVSSLKYIRGKMFGEELNESQINEVVFDIASGKYTKVHLASFITACAQNNFNEHEILYLTQAFIQTGTRLQWDDPIIVDKHSVGGIPGNCISPIVVSIVAASGLMIPKTSSRAITSPAGTADVAETVTRVDLSASEIKRVVNKEGGCMAWGSALGFSVADDRLIHIERMLRIDPIGPMVASVLSKKIGIGATHVVIDIPVGPTAKIRSDSTFELIERYFAFVAKMLGLQVYVIKTDGNQPIGKGIGPALEMKDILAILNNEKNLHLDLKNKALQFASILLEAGGIEEGNGILEAKVLLESGKALQKFMAICEAQGGFHEPPTADYTYDIVANQAGRIEFINNRELSLIAKLAGAPQHPAAGVEFLVQKNSDVQKNQPIYRIHAETKGELDYAVPYAKSVPVVTWA</sequence>
<dbReference type="Gene3D" id="3.40.1030.10">
    <property type="entry name" value="Nucleoside phosphorylase/phosphoribosyltransferase catalytic domain"/>
    <property type="match status" value="1"/>
</dbReference>
<proteinExistence type="predicted"/>
<dbReference type="OrthoDB" id="341217at2"/>
<keyword evidence="3 6" id="KW-0808">Transferase</keyword>
<dbReference type="InterPro" id="IPR000053">
    <property type="entry name" value="Thymidine/pyrmidine_PPase"/>
</dbReference>
<dbReference type="InterPro" id="IPR017459">
    <property type="entry name" value="Glycosyl_Trfase_fam3_N_dom"/>
</dbReference>
<dbReference type="SUPFAM" id="SSF54680">
    <property type="entry name" value="Pyrimidine nucleoside phosphorylase C-terminal domain"/>
    <property type="match status" value="1"/>
</dbReference>
<keyword evidence="7" id="KW-1185">Reference proteome</keyword>
<dbReference type="Proteomes" id="UP000054869">
    <property type="component" value="Unassembled WGS sequence"/>
</dbReference>
<reference evidence="6 7" key="1">
    <citation type="submission" date="2015-11" db="EMBL/GenBank/DDBJ databases">
        <title>Genomic analysis of 38 Legionella species identifies large and diverse effector repertoires.</title>
        <authorList>
            <person name="Burstein D."/>
            <person name="Amaro F."/>
            <person name="Zusman T."/>
            <person name="Lifshitz Z."/>
            <person name="Cohen O."/>
            <person name="Gilbert J.A."/>
            <person name="Pupko T."/>
            <person name="Shuman H.A."/>
            <person name="Segal G."/>
        </authorList>
    </citation>
    <scope>NUCLEOTIDE SEQUENCE [LARGE SCALE GENOMIC DNA]</scope>
    <source>
        <strain evidence="6 7">ATCC 49751</strain>
    </source>
</reference>
<dbReference type="PANTHER" id="PTHR10515:SF0">
    <property type="entry name" value="THYMIDINE PHOSPHORYLASE"/>
    <property type="match status" value="1"/>
</dbReference>
<comment type="catalytic activity">
    <reaction evidence="4">
        <text>thymidine + phosphate = 2-deoxy-alpha-D-ribose 1-phosphate + thymine</text>
        <dbReference type="Rhea" id="RHEA:16037"/>
        <dbReference type="ChEBI" id="CHEBI:17748"/>
        <dbReference type="ChEBI" id="CHEBI:17821"/>
        <dbReference type="ChEBI" id="CHEBI:43474"/>
        <dbReference type="ChEBI" id="CHEBI:57259"/>
        <dbReference type="EC" id="2.4.2.4"/>
    </reaction>
</comment>
<dbReference type="SMART" id="SM00941">
    <property type="entry name" value="PYNP_C"/>
    <property type="match status" value="1"/>
</dbReference>
<evidence type="ECO:0000313" key="7">
    <source>
        <dbReference type="Proteomes" id="UP000054869"/>
    </source>
</evidence>
<evidence type="ECO:0000313" key="6">
    <source>
        <dbReference type="EMBL" id="KTD20443.1"/>
    </source>
</evidence>
<evidence type="ECO:0000256" key="4">
    <source>
        <dbReference type="ARBA" id="ARBA00048550"/>
    </source>
</evidence>
<dbReference type="STRING" id="45067.Llan_1867"/>
<dbReference type="SUPFAM" id="SSF47648">
    <property type="entry name" value="Nucleoside phosphorylase/phosphoribosyltransferase N-terminal domain"/>
    <property type="match status" value="1"/>
</dbReference>
<dbReference type="Pfam" id="PF00591">
    <property type="entry name" value="Glycos_transf_3"/>
    <property type="match status" value="1"/>
</dbReference>
<dbReference type="Pfam" id="PF07831">
    <property type="entry name" value="PYNP_C"/>
    <property type="match status" value="1"/>
</dbReference>
<dbReference type="InterPro" id="IPR013102">
    <property type="entry name" value="PYNP_C"/>
</dbReference>
<evidence type="ECO:0000259" key="5">
    <source>
        <dbReference type="SMART" id="SM00941"/>
    </source>
</evidence>
<evidence type="ECO:0000256" key="3">
    <source>
        <dbReference type="ARBA" id="ARBA00022679"/>
    </source>
</evidence>
<dbReference type="EC" id="2.4.2.4" evidence="1"/>
<dbReference type="EMBL" id="LNYI01000040">
    <property type="protein sequence ID" value="KTD20443.1"/>
    <property type="molecule type" value="Genomic_DNA"/>
</dbReference>
<dbReference type="RefSeq" id="WP_028374148.1">
    <property type="nucleotide sequence ID" value="NZ_CAAAJD010000025.1"/>
</dbReference>
<feature type="domain" description="Pyrimidine nucleoside phosphorylase C-terminal" evidence="5">
    <location>
        <begin position="437"/>
        <end position="503"/>
    </location>
</feature>
<evidence type="ECO:0000256" key="2">
    <source>
        <dbReference type="ARBA" id="ARBA00022676"/>
    </source>
</evidence>
<keyword evidence="2 6" id="KW-0328">Glycosyltransferase</keyword>
<protein>
    <recommendedName>
        <fullName evidence="1">thymidine phosphorylase</fullName>
        <ecNumber evidence="1">2.4.2.4</ecNumber>
    </recommendedName>
</protein>